<proteinExistence type="predicted"/>
<gene>
    <name evidence="1" type="ORF">FE251_02375</name>
</gene>
<organism evidence="1 2">
    <name type="scientific">Georgenia wutianyii</name>
    <dbReference type="NCBI Taxonomy" id="2585135"/>
    <lineage>
        <taxon>Bacteria</taxon>
        <taxon>Bacillati</taxon>
        <taxon>Actinomycetota</taxon>
        <taxon>Actinomycetes</taxon>
        <taxon>Micrococcales</taxon>
        <taxon>Bogoriellaceae</taxon>
        <taxon>Georgenia</taxon>
    </lineage>
</organism>
<evidence type="ECO:0000313" key="2">
    <source>
        <dbReference type="Proteomes" id="UP000313948"/>
    </source>
</evidence>
<dbReference type="EMBL" id="CP040899">
    <property type="protein sequence ID" value="QDB78349.1"/>
    <property type="molecule type" value="Genomic_DNA"/>
</dbReference>
<accession>A0ABX5VIZ5</accession>
<keyword evidence="2" id="KW-1185">Reference proteome</keyword>
<dbReference type="PROSITE" id="PS51257">
    <property type="entry name" value="PROKAR_LIPOPROTEIN"/>
    <property type="match status" value="1"/>
</dbReference>
<sequence>MDRRLASLVSGAALVGVLLGCSQPPTVQAGTSGACEAPHVRAERLEVRPDESLRVTGTAFLDSCDDTVSPGEPSPQDAPLEDIEVLWRQGGEDVVLGTVDAGDDGTFELAVTVPVAAVPGEADLGARFVGTMYADGYVAEGDTVEVLGE</sequence>
<dbReference type="RefSeq" id="WP_139947673.1">
    <property type="nucleotide sequence ID" value="NZ_CP040899.1"/>
</dbReference>
<evidence type="ECO:0000313" key="1">
    <source>
        <dbReference type="EMBL" id="QDB78349.1"/>
    </source>
</evidence>
<protein>
    <recommendedName>
        <fullName evidence="3">Bacterial spore germination immunoglobulin-like domain-containing protein</fullName>
    </recommendedName>
</protein>
<reference evidence="1 2" key="1">
    <citation type="submission" date="2019-05" db="EMBL/GenBank/DDBJ databases">
        <title>Georgenia *** sp. nov., and Georgenia *** sp. nov., isolated from the intestinal contents of plateau pika (Ochotona curzoniae) in the Qinghai-Tibet plateau of China.</title>
        <authorList>
            <person name="Tian Z."/>
        </authorList>
    </citation>
    <scope>NUCLEOTIDE SEQUENCE [LARGE SCALE GENOMIC DNA]</scope>
    <source>
        <strain evidence="1 2">Z294</strain>
    </source>
</reference>
<evidence type="ECO:0008006" key="3">
    <source>
        <dbReference type="Google" id="ProtNLM"/>
    </source>
</evidence>
<dbReference type="Proteomes" id="UP000313948">
    <property type="component" value="Chromosome"/>
</dbReference>
<name>A0ABX5VIZ5_9MICO</name>